<dbReference type="PANTHER" id="PTHR48111:SF1">
    <property type="entry name" value="TWO-COMPONENT RESPONSE REGULATOR ORR33"/>
    <property type="match status" value="1"/>
</dbReference>
<dbReference type="GO" id="GO:0006355">
    <property type="term" value="P:regulation of DNA-templated transcription"/>
    <property type="evidence" value="ECO:0007669"/>
    <property type="project" value="TreeGrafter"/>
</dbReference>
<evidence type="ECO:0000313" key="9">
    <source>
        <dbReference type="Proteomes" id="UP000585721"/>
    </source>
</evidence>
<dbReference type="SUPFAM" id="SSF52172">
    <property type="entry name" value="CheY-like"/>
    <property type="match status" value="1"/>
</dbReference>
<dbReference type="SMART" id="SM00448">
    <property type="entry name" value="REC"/>
    <property type="match status" value="1"/>
</dbReference>
<dbReference type="GO" id="GO:0032993">
    <property type="term" value="C:protein-DNA complex"/>
    <property type="evidence" value="ECO:0007669"/>
    <property type="project" value="TreeGrafter"/>
</dbReference>
<reference evidence="8 9" key="1">
    <citation type="submission" date="2020-08" db="EMBL/GenBank/DDBJ databases">
        <title>Genomic Encyclopedia of Type Strains, Phase IV (KMG-IV): sequencing the most valuable type-strain genomes for metagenomic binning, comparative biology and taxonomic classification.</title>
        <authorList>
            <person name="Goeker M."/>
        </authorList>
    </citation>
    <scope>NUCLEOTIDE SEQUENCE [LARGE SCALE GENOMIC DNA]</scope>
    <source>
        <strain evidence="8 9">DSM 22975</strain>
    </source>
</reference>
<dbReference type="GO" id="GO:0000156">
    <property type="term" value="F:phosphorelay response regulator activity"/>
    <property type="evidence" value="ECO:0007669"/>
    <property type="project" value="TreeGrafter"/>
</dbReference>
<organism evidence="8 9">
    <name type="scientific">Tolumonas osonensis</name>
    <dbReference type="NCBI Taxonomy" id="675874"/>
    <lineage>
        <taxon>Bacteria</taxon>
        <taxon>Pseudomonadati</taxon>
        <taxon>Pseudomonadota</taxon>
        <taxon>Gammaproteobacteria</taxon>
        <taxon>Aeromonadales</taxon>
        <taxon>Aeromonadaceae</taxon>
        <taxon>Tolumonas</taxon>
    </lineage>
</organism>
<dbReference type="InterPro" id="IPR039420">
    <property type="entry name" value="WalR-like"/>
</dbReference>
<evidence type="ECO:0000259" key="7">
    <source>
        <dbReference type="PROSITE" id="PS50110"/>
    </source>
</evidence>
<keyword evidence="1 6" id="KW-0597">Phosphoprotein</keyword>
<feature type="domain" description="Response regulatory" evidence="7">
    <location>
        <begin position="9"/>
        <end position="123"/>
    </location>
</feature>
<feature type="modified residue" description="4-aspartylphosphate" evidence="6">
    <location>
        <position position="58"/>
    </location>
</feature>
<evidence type="ECO:0000256" key="4">
    <source>
        <dbReference type="ARBA" id="ARBA00023125"/>
    </source>
</evidence>
<evidence type="ECO:0000256" key="3">
    <source>
        <dbReference type="ARBA" id="ARBA00023015"/>
    </source>
</evidence>
<sequence length="339" mass="38686">MLYSTAQRKILIIEDESVFRMTLGAYLRSKKFLVLETKNGAEGLAGVAMFHPDVVLCDLHMPGMQGHQVISCIHQRYPFMPVLVISGMARFADVTRALREGACDYLLKPITDWNVVTEAIEESLLHSGPENHYRELQQHRSVLRKDDYIATRLMHMMQKSSPVQLGHWQIDFTSTTPLLYVDFYPVDDALMVVIVELYAGMADVAFIAAMIKFLLDPPYRQYQQNENQLFDSPRNVLSYLNWHICQSGILCNINCSALLLSDKPEMVHFANAGLSSPHWLKKAANLSLGLLPEVEYQNFNKEVNFPFEMKIQSEIEHELVLRISKIPHSKRATSVVAPY</sequence>
<dbReference type="GO" id="GO:0000976">
    <property type="term" value="F:transcription cis-regulatory region binding"/>
    <property type="evidence" value="ECO:0007669"/>
    <property type="project" value="TreeGrafter"/>
</dbReference>
<evidence type="ECO:0000256" key="5">
    <source>
        <dbReference type="ARBA" id="ARBA00023163"/>
    </source>
</evidence>
<proteinExistence type="predicted"/>
<dbReference type="PROSITE" id="PS50110">
    <property type="entry name" value="RESPONSE_REGULATORY"/>
    <property type="match status" value="1"/>
</dbReference>
<name>A0A841GEE8_9GAMM</name>
<evidence type="ECO:0000256" key="2">
    <source>
        <dbReference type="ARBA" id="ARBA00023012"/>
    </source>
</evidence>
<accession>A0A841GEE8</accession>
<keyword evidence="3" id="KW-0805">Transcription regulation</keyword>
<protein>
    <submittedName>
        <fullName evidence="8">CheY-like chemotaxis protein</fullName>
    </submittedName>
</protein>
<evidence type="ECO:0000313" key="8">
    <source>
        <dbReference type="EMBL" id="MBB6056309.1"/>
    </source>
</evidence>
<keyword evidence="5" id="KW-0804">Transcription</keyword>
<comment type="caution">
    <text evidence="8">The sequence shown here is derived from an EMBL/GenBank/DDBJ whole genome shotgun (WGS) entry which is preliminary data.</text>
</comment>
<dbReference type="GO" id="GO:0005829">
    <property type="term" value="C:cytosol"/>
    <property type="evidence" value="ECO:0007669"/>
    <property type="project" value="TreeGrafter"/>
</dbReference>
<dbReference type="InterPro" id="IPR001789">
    <property type="entry name" value="Sig_transdc_resp-reg_receiver"/>
</dbReference>
<dbReference type="Gene3D" id="3.40.50.2300">
    <property type="match status" value="1"/>
</dbReference>
<keyword evidence="2" id="KW-0902">Two-component regulatory system</keyword>
<evidence type="ECO:0000256" key="1">
    <source>
        <dbReference type="ARBA" id="ARBA00022553"/>
    </source>
</evidence>
<keyword evidence="4" id="KW-0238">DNA-binding</keyword>
<dbReference type="Proteomes" id="UP000585721">
    <property type="component" value="Unassembled WGS sequence"/>
</dbReference>
<dbReference type="AlphaFoldDB" id="A0A841GEE8"/>
<evidence type="ECO:0000256" key="6">
    <source>
        <dbReference type="PROSITE-ProRule" id="PRU00169"/>
    </source>
</evidence>
<gene>
    <name evidence="8" type="ORF">HNR75_002241</name>
</gene>
<dbReference type="Pfam" id="PF00072">
    <property type="entry name" value="Response_reg"/>
    <property type="match status" value="1"/>
</dbReference>
<dbReference type="RefSeq" id="WP_188027031.1">
    <property type="nucleotide sequence ID" value="NZ_JACHGR010000007.1"/>
</dbReference>
<keyword evidence="9" id="KW-1185">Reference proteome</keyword>
<dbReference type="InterPro" id="IPR011006">
    <property type="entry name" value="CheY-like_superfamily"/>
</dbReference>
<dbReference type="PANTHER" id="PTHR48111">
    <property type="entry name" value="REGULATOR OF RPOS"/>
    <property type="match status" value="1"/>
</dbReference>
<dbReference type="EMBL" id="JACHGR010000007">
    <property type="protein sequence ID" value="MBB6056309.1"/>
    <property type="molecule type" value="Genomic_DNA"/>
</dbReference>